<evidence type="ECO:0000313" key="2">
    <source>
        <dbReference type="EMBL" id="MCA9378859.1"/>
    </source>
</evidence>
<dbReference type="NCBIfam" id="TIGR02532">
    <property type="entry name" value="IV_pilin_GFxxxE"/>
    <property type="match status" value="1"/>
</dbReference>
<dbReference type="Pfam" id="PF07963">
    <property type="entry name" value="N_methyl"/>
    <property type="match status" value="1"/>
</dbReference>
<keyword evidence="1" id="KW-0812">Transmembrane</keyword>
<comment type="caution">
    <text evidence="2">The sequence shown here is derived from an EMBL/GenBank/DDBJ whole genome shotgun (WGS) entry which is preliminary data.</text>
</comment>
<reference evidence="2" key="2">
    <citation type="journal article" date="2021" name="Microbiome">
        <title>Successional dynamics and alternative stable states in a saline activated sludge microbial community over 9 years.</title>
        <authorList>
            <person name="Wang Y."/>
            <person name="Ye J."/>
            <person name="Ju F."/>
            <person name="Liu L."/>
            <person name="Boyd J.A."/>
            <person name="Deng Y."/>
            <person name="Parks D.H."/>
            <person name="Jiang X."/>
            <person name="Yin X."/>
            <person name="Woodcroft B.J."/>
            <person name="Tyson G.W."/>
            <person name="Hugenholtz P."/>
            <person name="Polz M.F."/>
            <person name="Zhang T."/>
        </authorList>
    </citation>
    <scope>NUCLEOTIDE SEQUENCE</scope>
    <source>
        <strain evidence="2">HKST-UBA12</strain>
    </source>
</reference>
<dbReference type="Gene3D" id="3.30.700.10">
    <property type="entry name" value="Glycoprotein, Type 4 Pilin"/>
    <property type="match status" value="1"/>
</dbReference>
<organism evidence="2 3">
    <name type="scientific">Candidatus Dojkabacteria bacterium</name>
    <dbReference type="NCBI Taxonomy" id="2099670"/>
    <lineage>
        <taxon>Bacteria</taxon>
        <taxon>Candidatus Dojkabacteria</taxon>
    </lineage>
</organism>
<dbReference type="InterPro" id="IPR045584">
    <property type="entry name" value="Pilin-like"/>
</dbReference>
<dbReference type="Proteomes" id="UP000760819">
    <property type="component" value="Unassembled WGS sequence"/>
</dbReference>
<sequence length="142" mass="14572">MRKKYTAFTLVEIVLVVAVLGILATIAIVIINPAKAFADARNSQRTSDVSTVLNAVSNYTSRQGQSVDDLGTIATCPSVSVIGSSGVNLAGSLVDQYIGSIPVDPSSGNAADTGYRICKSASGRVTISAPSAENGESISVHN</sequence>
<reference evidence="2" key="1">
    <citation type="submission" date="2020-04" db="EMBL/GenBank/DDBJ databases">
        <authorList>
            <person name="Zhang T."/>
        </authorList>
    </citation>
    <scope>NUCLEOTIDE SEQUENCE</scope>
    <source>
        <strain evidence="2">HKST-UBA12</strain>
    </source>
</reference>
<keyword evidence="1" id="KW-0472">Membrane</keyword>
<dbReference type="EMBL" id="JAGQLI010000020">
    <property type="protein sequence ID" value="MCA9378859.1"/>
    <property type="molecule type" value="Genomic_DNA"/>
</dbReference>
<name>A0A955KZ46_9BACT</name>
<protein>
    <submittedName>
        <fullName evidence="2">Type II secretion system protein</fullName>
    </submittedName>
</protein>
<evidence type="ECO:0000256" key="1">
    <source>
        <dbReference type="SAM" id="Phobius"/>
    </source>
</evidence>
<gene>
    <name evidence="2" type="ORF">KC640_00365</name>
</gene>
<dbReference type="InterPro" id="IPR012902">
    <property type="entry name" value="N_methyl_site"/>
</dbReference>
<dbReference type="SUPFAM" id="SSF54523">
    <property type="entry name" value="Pili subunits"/>
    <property type="match status" value="1"/>
</dbReference>
<feature type="transmembrane region" description="Helical" evidence="1">
    <location>
        <begin position="7"/>
        <end position="31"/>
    </location>
</feature>
<accession>A0A955KZ46</accession>
<proteinExistence type="predicted"/>
<keyword evidence="1" id="KW-1133">Transmembrane helix</keyword>
<dbReference type="AlphaFoldDB" id="A0A955KZ46"/>
<evidence type="ECO:0000313" key="3">
    <source>
        <dbReference type="Proteomes" id="UP000760819"/>
    </source>
</evidence>